<protein>
    <submittedName>
        <fullName evidence="4">Ribonuclease I</fullName>
    </submittedName>
</protein>
<dbReference type="SUPFAM" id="SSF55895">
    <property type="entry name" value="Ribonuclease Rh-like"/>
    <property type="match status" value="1"/>
</dbReference>
<accession>A9D4B3</accession>
<dbReference type="eggNOG" id="COG3719">
    <property type="taxonomic scope" value="Bacteria"/>
</dbReference>
<proteinExistence type="inferred from homology"/>
<evidence type="ECO:0000256" key="3">
    <source>
        <dbReference type="SAM" id="SignalP"/>
    </source>
</evidence>
<comment type="caution">
    <text evidence="4">The sequence shown here is derived from an EMBL/GenBank/DDBJ whole genome shotgun (WGS) entry which is preliminary data.</text>
</comment>
<reference evidence="4 5" key="1">
    <citation type="submission" date="2007-10" db="EMBL/GenBank/DDBJ databases">
        <authorList>
            <person name="Wagner-Dobler I."/>
            <person name="Ferriera S."/>
            <person name="Johnson J."/>
            <person name="Kravitz S."/>
            <person name="Beeson K."/>
            <person name="Sutton G."/>
            <person name="Rogers Y.-H."/>
            <person name="Friedman R."/>
            <person name="Frazier M."/>
            <person name="Venter J.C."/>
        </authorList>
    </citation>
    <scope>NUCLEOTIDE SEQUENCE [LARGE SCALE GENOMIC DNA]</scope>
    <source>
        <strain evidence="4 5">DFL-43</strain>
    </source>
</reference>
<dbReference type="HOGENOM" id="CLU_069375_2_1_5"/>
<dbReference type="PROSITE" id="PS00530">
    <property type="entry name" value="RNASE_T2_1"/>
    <property type="match status" value="1"/>
</dbReference>
<dbReference type="STRING" id="411684.HPDFL43_05330"/>
<dbReference type="InterPro" id="IPR001568">
    <property type="entry name" value="RNase_T2-like"/>
</dbReference>
<sequence>MARSGAIVFLTALPLLALLSGCSEESGPFANDGQTAFPVSSAAAAGELPLGEGFDFYVLALSWSPAYCLVTGERANKQQCAEDRDLAFVVHGLWPQNETGYPEFCRSREPERVPSQLGRDYLDLLPSMGLIGHQWRKHGSCSGLTQRDYFEVTRAARERISIPEQFALESLPGEIDAVEAEEAFIEVNPGLSRDAIAVKCERGMLREIRICMTSTLDFRGCREVDRKGCKLDNLDVPEPG</sequence>
<dbReference type="InterPro" id="IPR039378">
    <property type="entry name" value="RNase_T2_prok"/>
</dbReference>
<feature type="chain" id="PRO_5002736309" evidence="3">
    <location>
        <begin position="18"/>
        <end position="240"/>
    </location>
</feature>
<keyword evidence="5" id="KW-1185">Reference proteome</keyword>
<dbReference type="GO" id="GO:0006401">
    <property type="term" value="P:RNA catabolic process"/>
    <property type="evidence" value="ECO:0007669"/>
    <property type="project" value="UniProtKB-ARBA"/>
</dbReference>
<dbReference type="InterPro" id="IPR018188">
    <property type="entry name" value="RNase_T2_His_AS_1"/>
</dbReference>
<dbReference type="AlphaFoldDB" id="A9D4B3"/>
<dbReference type="RefSeq" id="WP_040449992.1">
    <property type="nucleotide sequence ID" value="NZ_CM002917.1"/>
</dbReference>
<dbReference type="PANTHER" id="PTHR11240">
    <property type="entry name" value="RIBONUCLEASE T2"/>
    <property type="match status" value="1"/>
</dbReference>
<dbReference type="GO" id="GO:0033897">
    <property type="term" value="F:ribonuclease T2 activity"/>
    <property type="evidence" value="ECO:0007669"/>
    <property type="project" value="InterPro"/>
</dbReference>
<name>A9D4B3_HOEPD</name>
<dbReference type="PANTHER" id="PTHR11240:SF22">
    <property type="entry name" value="RIBONUCLEASE T2"/>
    <property type="match status" value="1"/>
</dbReference>
<gene>
    <name evidence="4" type="ORF">HPDFL43_05330</name>
</gene>
<evidence type="ECO:0000256" key="2">
    <source>
        <dbReference type="RuleBase" id="RU004328"/>
    </source>
</evidence>
<dbReference type="GO" id="GO:0003723">
    <property type="term" value="F:RNA binding"/>
    <property type="evidence" value="ECO:0007669"/>
    <property type="project" value="InterPro"/>
</dbReference>
<dbReference type="Pfam" id="PF00445">
    <property type="entry name" value="Ribonuclease_T2"/>
    <property type="match status" value="1"/>
</dbReference>
<evidence type="ECO:0000313" key="4">
    <source>
        <dbReference type="EMBL" id="EDQ33849.2"/>
    </source>
</evidence>
<evidence type="ECO:0000313" key="5">
    <source>
        <dbReference type="Proteomes" id="UP000004291"/>
    </source>
</evidence>
<dbReference type="Proteomes" id="UP000004291">
    <property type="component" value="Chromosome"/>
</dbReference>
<dbReference type="Gene3D" id="3.90.730.10">
    <property type="entry name" value="Ribonuclease T2-like"/>
    <property type="match status" value="1"/>
</dbReference>
<dbReference type="InterPro" id="IPR036430">
    <property type="entry name" value="RNase_T2-like_sf"/>
</dbReference>
<reference evidence="4 5" key="2">
    <citation type="submission" date="2012-06" db="EMBL/GenBank/DDBJ databases">
        <authorList>
            <person name="Fiebig A."/>
        </authorList>
    </citation>
    <scope>NUCLEOTIDE SEQUENCE [LARGE SCALE GENOMIC DNA]</scope>
    <source>
        <strain evidence="4 5">DFL-43</strain>
    </source>
</reference>
<keyword evidence="3" id="KW-0732">Signal</keyword>
<feature type="signal peptide" evidence="3">
    <location>
        <begin position="1"/>
        <end position="17"/>
    </location>
</feature>
<dbReference type="EMBL" id="ABIA03000002">
    <property type="protein sequence ID" value="EDQ33849.2"/>
    <property type="molecule type" value="Genomic_DNA"/>
</dbReference>
<organism evidence="4 5">
    <name type="scientific">Hoeflea phototrophica (strain DSM 17068 / NCIMB 14078 / DFL-43)</name>
    <dbReference type="NCBI Taxonomy" id="411684"/>
    <lineage>
        <taxon>Bacteria</taxon>
        <taxon>Pseudomonadati</taxon>
        <taxon>Pseudomonadota</taxon>
        <taxon>Alphaproteobacteria</taxon>
        <taxon>Hyphomicrobiales</taxon>
        <taxon>Rhizobiaceae</taxon>
        <taxon>Hoeflea</taxon>
    </lineage>
</organism>
<evidence type="ECO:0000256" key="1">
    <source>
        <dbReference type="ARBA" id="ARBA00007469"/>
    </source>
</evidence>
<dbReference type="PROSITE" id="PS51257">
    <property type="entry name" value="PROKAR_LIPOPROTEIN"/>
    <property type="match status" value="1"/>
</dbReference>
<comment type="similarity">
    <text evidence="1 2">Belongs to the RNase T2 family.</text>
</comment>
<dbReference type="OrthoDB" id="4720638at2"/>
<dbReference type="CDD" id="cd01062">
    <property type="entry name" value="RNase_T2_prok"/>
    <property type="match status" value="1"/>
</dbReference>